<sequence>MAIDELARFSQVFRPGALAVILGSASGIGREAAKRFASLGMKVAMGDNEAAELQASADNIRKLYNCGESVFAQPVDVTSPDSIATFHGSVKKAFGDVPVNVLMCNAGTGVGTGALGERAKWDKTLAVNMWGVINGCQEFVPDMIKSGAPGYVVNTGSKQGITCPPGNLSYNVSKAAVKVFTEGLAHELRTAPTNADGKLTAALLVPGWVNTGISFKTARDLKGAEFDPAKHVHSWEEKPAAGAWMPDKLVDYFLERLKKGDFYIICPDNEVTEETDKKRVMWAAGDVAYNRAPLSRWDARYAESFKEYMAKDGYEQS</sequence>
<dbReference type="PRINTS" id="PR00080">
    <property type="entry name" value="SDRFAMILY"/>
</dbReference>
<keyword evidence="2" id="KW-0521">NADP</keyword>
<dbReference type="InterPro" id="IPR020904">
    <property type="entry name" value="Sc_DH/Rdtase_CS"/>
</dbReference>
<dbReference type="Gene3D" id="3.40.50.720">
    <property type="entry name" value="NAD(P)-binding Rossmann-like Domain"/>
    <property type="match status" value="1"/>
</dbReference>
<keyword evidence="3" id="KW-0560">Oxidoreductase</keyword>
<reference evidence="5 6" key="1">
    <citation type="journal article" date="2015" name="Genome Biol. Evol.">
        <title>Phylogenomic analyses indicate that early fungi evolved digesting cell walls of algal ancestors of land plants.</title>
        <authorList>
            <person name="Chang Y."/>
            <person name="Wang S."/>
            <person name="Sekimoto S."/>
            <person name="Aerts A.L."/>
            <person name="Choi C."/>
            <person name="Clum A."/>
            <person name="LaButti K.M."/>
            <person name="Lindquist E.A."/>
            <person name="Yee Ngan C."/>
            <person name="Ohm R.A."/>
            <person name="Salamov A.A."/>
            <person name="Grigoriev I.V."/>
            <person name="Spatafora J.W."/>
            <person name="Berbee M.L."/>
        </authorList>
    </citation>
    <scope>NUCLEOTIDE SEQUENCE [LARGE SCALE GENOMIC DNA]</scope>
    <source>
        <strain evidence="5 6">JEL478</strain>
    </source>
</reference>
<dbReference type="PANTHER" id="PTHR43008">
    <property type="entry name" value="BENZIL REDUCTASE"/>
    <property type="match status" value="1"/>
</dbReference>
<dbReference type="SUPFAM" id="SSF51735">
    <property type="entry name" value="NAD(P)-binding Rossmann-fold domains"/>
    <property type="match status" value="1"/>
</dbReference>
<dbReference type="PRINTS" id="PR00081">
    <property type="entry name" value="GDHRDH"/>
</dbReference>
<dbReference type="STRING" id="1344416.A0A139AX77"/>
<evidence type="ECO:0000256" key="2">
    <source>
        <dbReference type="ARBA" id="ARBA00022857"/>
    </source>
</evidence>
<evidence type="ECO:0000313" key="5">
    <source>
        <dbReference type="EMBL" id="KXS21346.1"/>
    </source>
</evidence>
<dbReference type="GO" id="GO:0016616">
    <property type="term" value="F:oxidoreductase activity, acting on the CH-OH group of donors, NAD or NADP as acceptor"/>
    <property type="evidence" value="ECO:0007669"/>
    <property type="project" value="UniProtKB-ARBA"/>
</dbReference>
<comment type="similarity">
    <text evidence="1 4">Belongs to the short-chain dehydrogenases/reductases (SDR) family.</text>
</comment>
<evidence type="ECO:0000256" key="1">
    <source>
        <dbReference type="ARBA" id="ARBA00006484"/>
    </source>
</evidence>
<dbReference type="CDD" id="cd05233">
    <property type="entry name" value="SDR_c"/>
    <property type="match status" value="1"/>
</dbReference>
<accession>A0A139AX77</accession>
<proteinExistence type="inferred from homology"/>
<organism evidence="5 6">
    <name type="scientific">Gonapodya prolifera (strain JEL478)</name>
    <name type="common">Monoblepharis prolifera</name>
    <dbReference type="NCBI Taxonomy" id="1344416"/>
    <lineage>
        <taxon>Eukaryota</taxon>
        <taxon>Fungi</taxon>
        <taxon>Fungi incertae sedis</taxon>
        <taxon>Chytridiomycota</taxon>
        <taxon>Chytridiomycota incertae sedis</taxon>
        <taxon>Monoblepharidomycetes</taxon>
        <taxon>Monoblepharidales</taxon>
        <taxon>Gonapodyaceae</taxon>
        <taxon>Gonapodya</taxon>
    </lineage>
</organism>
<gene>
    <name evidence="5" type="ORF">M427DRAFT_51573</name>
</gene>
<dbReference type="PANTHER" id="PTHR43008:SF7">
    <property type="entry name" value="SHORT CHAIN DEHYDROGENASE_REDUCTASE (AFU_ORTHOLOGUE AFUA_2G00830)"/>
    <property type="match status" value="1"/>
</dbReference>
<dbReference type="InterPro" id="IPR002347">
    <property type="entry name" value="SDR_fam"/>
</dbReference>
<dbReference type="GO" id="GO:0050664">
    <property type="term" value="F:oxidoreductase activity, acting on NAD(P)H, oxygen as acceptor"/>
    <property type="evidence" value="ECO:0007669"/>
    <property type="project" value="TreeGrafter"/>
</dbReference>
<evidence type="ECO:0000313" key="6">
    <source>
        <dbReference type="Proteomes" id="UP000070544"/>
    </source>
</evidence>
<protein>
    <submittedName>
        <fullName evidence="5">Putative oxidoreductase protein</fullName>
    </submittedName>
</protein>
<name>A0A139AX77_GONPJ</name>
<evidence type="ECO:0000256" key="4">
    <source>
        <dbReference type="RuleBase" id="RU000363"/>
    </source>
</evidence>
<dbReference type="EMBL" id="KQ965733">
    <property type="protein sequence ID" value="KXS21346.1"/>
    <property type="molecule type" value="Genomic_DNA"/>
</dbReference>
<keyword evidence="6" id="KW-1185">Reference proteome</keyword>
<dbReference type="OrthoDB" id="5307821at2759"/>
<dbReference type="InterPro" id="IPR036291">
    <property type="entry name" value="NAD(P)-bd_dom_sf"/>
</dbReference>
<dbReference type="PROSITE" id="PS00061">
    <property type="entry name" value="ADH_SHORT"/>
    <property type="match status" value="1"/>
</dbReference>
<dbReference type="AlphaFoldDB" id="A0A139AX77"/>
<evidence type="ECO:0000256" key="3">
    <source>
        <dbReference type="ARBA" id="ARBA00023002"/>
    </source>
</evidence>
<dbReference type="OMA" id="SRWHKDY"/>
<dbReference type="Pfam" id="PF00106">
    <property type="entry name" value="adh_short"/>
    <property type="match status" value="1"/>
</dbReference>
<dbReference type="Proteomes" id="UP000070544">
    <property type="component" value="Unassembled WGS sequence"/>
</dbReference>